<organism evidence="1 2">
    <name type="scientific">Tanacetum coccineum</name>
    <dbReference type="NCBI Taxonomy" id="301880"/>
    <lineage>
        <taxon>Eukaryota</taxon>
        <taxon>Viridiplantae</taxon>
        <taxon>Streptophyta</taxon>
        <taxon>Embryophyta</taxon>
        <taxon>Tracheophyta</taxon>
        <taxon>Spermatophyta</taxon>
        <taxon>Magnoliopsida</taxon>
        <taxon>eudicotyledons</taxon>
        <taxon>Gunneridae</taxon>
        <taxon>Pentapetalae</taxon>
        <taxon>asterids</taxon>
        <taxon>campanulids</taxon>
        <taxon>Asterales</taxon>
        <taxon>Asteraceae</taxon>
        <taxon>Asteroideae</taxon>
        <taxon>Anthemideae</taxon>
        <taxon>Anthemidinae</taxon>
        <taxon>Tanacetum</taxon>
    </lineage>
</organism>
<keyword evidence="2" id="KW-1185">Reference proteome</keyword>
<dbReference type="Proteomes" id="UP001151760">
    <property type="component" value="Unassembled WGS sequence"/>
</dbReference>
<gene>
    <name evidence="1" type="ORF">Tco_0860199</name>
</gene>
<sequence length="98" mass="11236">MSMEVLQALKKDLMEEKLSRKFNCISFGENADRFYCKALRPTFFEVSTLNTREGQECLANFVQIDVKIISDASYLSSSILRLLGSPFVYGDNDDDEDY</sequence>
<reference evidence="1" key="1">
    <citation type="journal article" date="2022" name="Int. J. Mol. Sci.">
        <title>Draft Genome of Tanacetum Coccineum: Genomic Comparison of Closely Related Tanacetum-Family Plants.</title>
        <authorList>
            <person name="Yamashiro T."/>
            <person name="Shiraishi A."/>
            <person name="Nakayama K."/>
            <person name="Satake H."/>
        </authorList>
    </citation>
    <scope>NUCLEOTIDE SEQUENCE</scope>
</reference>
<evidence type="ECO:0000313" key="1">
    <source>
        <dbReference type="EMBL" id="GJT13157.1"/>
    </source>
</evidence>
<name>A0ABQ5BGG9_9ASTR</name>
<comment type="caution">
    <text evidence="1">The sequence shown here is derived from an EMBL/GenBank/DDBJ whole genome shotgun (WGS) entry which is preliminary data.</text>
</comment>
<dbReference type="EMBL" id="BQNB010013206">
    <property type="protein sequence ID" value="GJT13157.1"/>
    <property type="molecule type" value="Genomic_DNA"/>
</dbReference>
<evidence type="ECO:0000313" key="2">
    <source>
        <dbReference type="Proteomes" id="UP001151760"/>
    </source>
</evidence>
<accession>A0ABQ5BGG9</accession>
<protein>
    <submittedName>
        <fullName evidence="1">Uncharacterized protein</fullName>
    </submittedName>
</protein>
<reference evidence="1" key="2">
    <citation type="submission" date="2022-01" db="EMBL/GenBank/DDBJ databases">
        <authorList>
            <person name="Yamashiro T."/>
            <person name="Shiraishi A."/>
            <person name="Satake H."/>
            <person name="Nakayama K."/>
        </authorList>
    </citation>
    <scope>NUCLEOTIDE SEQUENCE</scope>
</reference>
<proteinExistence type="predicted"/>